<feature type="signal peptide" evidence="1">
    <location>
        <begin position="1"/>
        <end position="17"/>
    </location>
</feature>
<sequence>MTSLTLLNVSFFGLGSGSIVERSETPCRNVGKHHTQPTSIRQKKMKQTSSRVALCDLRSRASWRLISLMKWTSTSLVIRVSLRLYHLL</sequence>
<reference evidence="2 3" key="1">
    <citation type="submission" date="2012-05" db="EMBL/GenBank/DDBJ databases">
        <title>Recombination and specialization in a pathogen metapopulation.</title>
        <authorList>
            <person name="Gardiner A."/>
            <person name="Kemen E."/>
            <person name="Schultz-Larsen T."/>
            <person name="MacLean D."/>
            <person name="Van Oosterhout C."/>
            <person name="Jones J.D.G."/>
        </authorList>
    </citation>
    <scope>NUCLEOTIDE SEQUENCE [LARGE SCALE GENOMIC DNA]</scope>
    <source>
        <strain evidence="2 3">Ac Nc2</strain>
    </source>
</reference>
<evidence type="ECO:0000313" key="3">
    <source>
        <dbReference type="Proteomes" id="UP000053237"/>
    </source>
</evidence>
<feature type="chain" id="PRO_5001532638" description="Secreted protein" evidence="1">
    <location>
        <begin position="18"/>
        <end position="88"/>
    </location>
</feature>
<comment type="caution">
    <text evidence="2">The sequence shown here is derived from an EMBL/GenBank/DDBJ whole genome shotgun (WGS) entry which is preliminary data.</text>
</comment>
<accession>A0A024GVK6</accession>
<dbReference type="EMBL" id="CAIX01000487">
    <property type="protein sequence ID" value="CCI50413.1"/>
    <property type="molecule type" value="Genomic_DNA"/>
</dbReference>
<name>A0A024GVK6_9STRA</name>
<dbReference type="InParanoid" id="A0A024GVK6"/>
<proteinExistence type="predicted"/>
<protein>
    <recommendedName>
        <fullName evidence="4">Secreted protein</fullName>
    </recommendedName>
</protein>
<dbReference type="AlphaFoldDB" id="A0A024GVK6"/>
<evidence type="ECO:0000256" key="1">
    <source>
        <dbReference type="SAM" id="SignalP"/>
    </source>
</evidence>
<dbReference type="Proteomes" id="UP000053237">
    <property type="component" value="Unassembled WGS sequence"/>
</dbReference>
<organism evidence="2 3">
    <name type="scientific">Albugo candida</name>
    <dbReference type="NCBI Taxonomy" id="65357"/>
    <lineage>
        <taxon>Eukaryota</taxon>
        <taxon>Sar</taxon>
        <taxon>Stramenopiles</taxon>
        <taxon>Oomycota</taxon>
        <taxon>Peronosporomycetes</taxon>
        <taxon>Albuginales</taxon>
        <taxon>Albuginaceae</taxon>
        <taxon>Albugo</taxon>
    </lineage>
</organism>
<gene>
    <name evidence="2" type="ORF">BN9_121400</name>
</gene>
<evidence type="ECO:0008006" key="4">
    <source>
        <dbReference type="Google" id="ProtNLM"/>
    </source>
</evidence>
<keyword evidence="1" id="KW-0732">Signal</keyword>
<keyword evidence="3" id="KW-1185">Reference proteome</keyword>
<evidence type="ECO:0000313" key="2">
    <source>
        <dbReference type="EMBL" id="CCI50413.1"/>
    </source>
</evidence>